<dbReference type="AlphaFoldDB" id="A0A7E4V3H4"/>
<proteinExistence type="predicted"/>
<dbReference type="GO" id="GO:0000045">
    <property type="term" value="P:autophagosome assembly"/>
    <property type="evidence" value="ECO:0007669"/>
    <property type="project" value="TreeGrafter"/>
</dbReference>
<dbReference type="GO" id="GO:0006995">
    <property type="term" value="P:cellular response to nitrogen starvation"/>
    <property type="evidence" value="ECO:0007669"/>
    <property type="project" value="TreeGrafter"/>
</dbReference>
<dbReference type="WBParaSite" id="Pan_g16102.t1">
    <property type="protein sequence ID" value="Pan_g16102.t1"/>
    <property type="gene ID" value="Pan_g16102"/>
</dbReference>
<feature type="domain" description="THIF-type NAD/FAD binding fold" evidence="1">
    <location>
        <begin position="378"/>
        <end position="617"/>
    </location>
</feature>
<dbReference type="Gene3D" id="3.40.140.70">
    <property type="entry name" value="Ubiquitin-like modifier-activating enzyme ATG7 N-terminal domain"/>
    <property type="match status" value="1"/>
</dbReference>
<dbReference type="GO" id="GO:0032446">
    <property type="term" value="P:protein modification by small protein conjugation"/>
    <property type="evidence" value="ECO:0007669"/>
    <property type="project" value="TreeGrafter"/>
</dbReference>
<dbReference type="GO" id="GO:0019778">
    <property type="term" value="F:Atg12 activating enzyme activity"/>
    <property type="evidence" value="ECO:0007669"/>
    <property type="project" value="TreeGrafter"/>
</dbReference>
<dbReference type="PANTHER" id="PTHR10953:SF3">
    <property type="entry name" value="UBIQUITIN-LIKE MODIFIER-ACTIVATING ENZYME ATG7"/>
    <property type="match status" value="1"/>
</dbReference>
<protein>
    <submittedName>
        <fullName evidence="4">Ubiquitin-like modifier-activating enzyme ATG7</fullName>
    </submittedName>
</protein>
<dbReference type="GO" id="GO:0019779">
    <property type="term" value="F:Atg8 activating enzyme activity"/>
    <property type="evidence" value="ECO:0007669"/>
    <property type="project" value="TreeGrafter"/>
</dbReference>
<feature type="domain" description="Ubiquitin-like modifier-activating enzyme Atg7 N-terminal" evidence="2">
    <location>
        <begin position="74"/>
        <end position="218"/>
    </location>
</feature>
<dbReference type="InterPro" id="IPR035985">
    <property type="entry name" value="Ubiquitin-activating_enz"/>
</dbReference>
<dbReference type="Proteomes" id="UP000492821">
    <property type="component" value="Unassembled WGS sequence"/>
</dbReference>
<dbReference type="Pfam" id="PF16420">
    <property type="entry name" value="ATG7_N"/>
    <property type="match status" value="1"/>
</dbReference>
<reference evidence="3" key="1">
    <citation type="journal article" date="2013" name="Genetics">
        <title>The draft genome and transcriptome of Panagrellus redivivus are shaped by the harsh demands of a free-living lifestyle.</title>
        <authorList>
            <person name="Srinivasan J."/>
            <person name="Dillman A.R."/>
            <person name="Macchietto M.G."/>
            <person name="Heikkinen L."/>
            <person name="Lakso M."/>
            <person name="Fracchia K.M."/>
            <person name="Antoshechkin I."/>
            <person name="Mortazavi A."/>
            <person name="Wong G."/>
            <person name="Sternberg P.W."/>
        </authorList>
    </citation>
    <scope>NUCLEOTIDE SEQUENCE [LARGE SCALE GENOMIC DNA]</scope>
    <source>
        <strain evidence="3">MT8872</strain>
    </source>
</reference>
<evidence type="ECO:0000259" key="2">
    <source>
        <dbReference type="Pfam" id="PF16420"/>
    </source>
</evidence>
<dbReference type="PANTHER" id="PTHR10953">
    <property type="entry name" value="UBIQUITIN-ACTIVATING ENZYME E1"/>
    <property type="match status" value="1"/>
</dbReference>
<evidence type="ECO:0000313" key="3">
    <source>
        <dbReference type="Proteomes" id="UP000492821"/>
    </source>
</evidence>
<dbReference type="GO" id="GO:0000422">
    <property type="term" value="P:autophagy of mitochondrion"/>
    <property type="evidence" value="ECO:0007669"/>
    <property type="project" value="TreeGrafter"/>
</dbReference>
<dbReference type="Gene3D" id="3.40.140.100">
    <property type="entry name" value="Ubiquitin-like modifier-activating enzyme ATG7 C-terminal domain"/>
    <property type="match status" value="1"/>
</dbReference>
<dbReference type="GO" id="GO:0000407">
    <property type="term" value="C:phagophore assembly site"/>
    <property type="evidence" value="ECO:0007669"/>
    <property type="project" value="TreeGrafter"/>
</dbReference>
<dbReference type="InterPro" id="IPR045886">
    <property type="entry name" value="ThiF/MoeB/HesA"/>
</dbReference>
<dbReference type="InterPro" id="IPR042522">
    <property type="entry name" value="Atg7_N_1"/>
</dbReference>
<organism evidence="3 4">
    <name type="scientific">Panagrellus redivivus</name>
    <name type="common">Microworm</name>
    <dbReference type="NCBI Taxonomy" id="6233"/>
    <lineage>
        <taxon>Eukaryota</taxon>
        <taxon>Metazoa</taxon>
        <taxon>Ecdysozoa</taxon>
        <taxon>Nematoda</taxon>
        <taxon>Chromadorea</taxon>
        <taxon>Rhabditida</taxon>
        <taxon>Tylenchina</taxon>
        <taxon>Panagrolaimomorpha</taxon>
        <taxon>Panagrolaimoidea</taxon>
        <taxon>Panagrolaimidae</taxon>
        <taxon>Panagrellus</taxon>
    </lineage>
</organism>
<dbReference type="InterPro" id="IPR032197">
    <property type="entry name" value="Atg7_N"/>
</dbReference>
<reference evidence="4" key="2">
    <citation type="submission" date="2020-10" db="UniProtKB">
        <authorList>
            <consortium name="WormBaseParasite"/>
        </authorList>
    </citation>
    <scope>IDENTIFICATION</scope>
</reference>
<sequence>MKQRVWAHAVTHTATKQVCHMISIDFATTLRELFWTLYISLCPLSSFSTPLALSDASIPFLSFLFQFLSRIMVLQFLPLKISCDLSFWSELNRLKLEEWKLDESPRPIVATLPPDARSKTTYFLILDHSSLHPPEELAYNQVRGTLHLYNTLAELEDVDLHQKIQELAPSDVILNGTWQTPKDLLTFSLIMYADLKYFNYHVLTAVPSIILPQSFKLKKYTFTDADGALLDSFKPKPRQEFPVLWTKDGEKSFDEIGLLNPEKSFLIYHSLEDDFNPDAMHWQVPNLLFALAWNPTIKSIRIATIDRNLKLVNVKHFKLPTLPADENVVFYGWSQKVPQLYSLTEFFDRNQLMSISVDLNLKLTRWRMVPNLELDKFNIKVLIIGAGTLGCNLARGLMGWGLKNITFVDCGKVSVSNPVRQSLFIADDIGKPKAQAAAEALKRIYPTINSQSAALKVVMPGHPADDEEVLRDVDALDQLFSSHDFIFLCTDSRESRWLPTILALKHGKPVINIALGFDSFLVMRHGLGLNVGQVNPATADYKDKLAEIPGDQLGCYFCLDVTAPGDSTTNRTLDQQCTISRSGLSFTACGFAVELFASLVQHRQGPYAPARLTNTDENAGTLGGTPHQIRGFLRSYSMIAPTTLRSSVCSACGPGICSKLTSQEQLHNVVLTAVNDPGKLEVICGISKLQQDAENMEDDILTFGDSDTESV</sequence>
<evidence type="ECO:0000259" key="1">
    <source>
        <dbReference type="Pfam" id="PF00899"/>
    </source>
</evidence>
<dbReference type="SUPFAM" id="SSF69572">
    <property type="entry name" value="Activating enzymes of the ubiquitin-like proteins"/>
    <property type="match status" value="1"/>
</dbReference>
<dbReference type="Pfam" id="PF00899">
    <property type="entry name" value="ThiF"/>
    <property type="match status" value="1"/>
</dbReference>
<dbReference type="InterPro" id="IPR000594">
    <property type="entry name" value="ThiF_NAD_FAD-bd"/>
</dbReference>
<dbReference type="InterPro" id="IPR042523">
    <property type="entry name" value="Atg7_N_2"/>
</dbReference>
<dbReference type="GO" id="GO:0034727">
    <property type="term" value="P:piecemeal microautophagy of the nucleus"/>
    <property type="evidence" value="ECO:0007669"/>
    <property type="project" value="TreeGrafter"/>
</dbReference>
<dbReference type="Gene3D" id="3.40.50.720">
    <property type="entry name" value="NAD(P)-binding Rossmann-like Domain"/>
    <property type="match status" value="1"/>
</dbReference>
<accession>A0A7E4V3H4</accession>
<keyword evidence="3" id="KW-1185">Reference proteome</keyword>
<evidence type="ECO:0000313" key="4">
    <source>
        <dbReference type="WBParaSite" id="Pan_g16102.t1"/>
    </source>
</evidence>
<name>A0A7E4V3H4_PANRE</name>